<feature type="domain" description="N-acetyltransferase" evidence="3">
    <location>
        <begin position="1"/>
        <end position="141"/>
    </location>
</feature>
<dbReference type="InterPro" id="IPR016181">
    <property type="entry name" value="Acyl_CoA_acyltransferase"/>
</dbReference>
<reference evidence="4 5" key="1">
    <citation type="submission" date="2023-09" db="EMBL/GenBank/DDBJ databases">
        <authorList>
            <person name="Rey-Velasco X."/>
        </authorList>
    </citation>
    <scope>NUCLEOTIDE SEQUENCE [LARGE SCALE GENOMIC DNA]</scope>
    <source>
        <strain evidence="4 5">W311</strain>
    </source>
</reference>
<dbReference type="PROSITE" id="PS51186">
    <property type="entry name" value="GNAT"/>
    <property type="match status" value="1"/>
</dbReference>
<evidence type="ECO:0000256" key="1">
    <source>
        <dbReference type="ARBA" id="ARBA00022679"/>
    </source>
</evidence>
<name>A0ABZ0BB02_9SPHN</name>
<gene>
    <name evidence="4" type="ORF">RPR59_00960</name>
</gene>
<proteinExistence type="predicted"/>
<dbReference type="EMBL" id="CP135076">
    <property type="protein sequence ID" value="WNO53861.1"/>
    <property type="molecule type" value="Genomic_DNA"/>
</dbReference>
<dbReference type="RefSeq" id="WP_313915734.1">
    <property type="nucleotide sequence ID" value="NZ_CP135076.1"/>
</dbReference>
<dbReference type="InterPro" id="IPR045039">
    <property type="entry name" value="NSI-like"/>
</dbReference>
<keyword evidence="2" id="KW-0012">Acyltransferase</keyword>
<evidence type="ECO:0000313" key="4">
    <source>
        <dbReference type="EMBL" id="WNO53861.1"/>
    </source>
</evidence>
<sequence>MTHDLPEGYTIASEQPSVADYRRLRRNAGLSPKSAEAGAAGLPNTWHAVVVRHCDAGVVGMGRIVGDGGLFFFIVDIAVEPAHQGRGLGKAIMAGLMTHLRANGPASAHVGLFADGEAHRLYARFGFKPTAPESIGMALVL</sequence>
<keyword evidence="1" id="KW-0808">Transferase</keyword>
<dbReference type="SUPFAM" id="SSF55729">
    <property type="entry name" value="Acyl-CoA N-acyltransferases (Nat)"/>
    <property type="match status" value="1"/>
</dbReference>
<dbReference type="InterPro" id="IPR000182">
    <property type="entry name" value="GNAT_dom"/>
</dbReference>
<evidence type="ECO:0000259" key="3">
    <source>
        <dbReference type="PROSITE" id="PS51186"/>
    </source>
</evidence>
<evidence type="ECO:0000313" key="5">
    <source>
        <dbReference type="Proteomes" id="UP001302249"/>
    </source>
</evidence>
<organism evidence="4 5">
    <name type="scientific">Stakelama saccharophila</name>
    <dbReference type="NCBI Taxonomy" id="3075605"/>
    <lineage>
        <taxon>Bacteria</taxon>
        <taxon>Pseudomonadati</taxon>
        <taxon>Pseudomonadota</taxon>
        <taxon>Alphaproteobacteria</taxon>
        <taxon>Sphingomonadales</taxon>
        <taxon>Sphingomonadaceae</taxon>
        <taxon>Stakelama</taxon>
    </lineage>
</organism>
<keyword evidence="5" id="KW-1185">Reference proteome</keyword>
<dbReference type="Gene3D" id="3.40.630.30">
    <property type="match status" value="1"/>
</dbReference>
<dbReference type="Proteomes" id="UP001302249">
    <property type="component" value="Chromosome"/>
</dbReference>
<accession>A0ABZ0BB02</accession>
<dbReference type="CDD" id="cd04301">
    <property type="entry name" value="NAT_SF"/>
    <property type="match status" value="1"/>
</dbReference>
<dbReference type="Pfam" id="PF13508">
    <property type="entry name" value="Acetyltransf_7"/>
    <property type="match status" value="1"/>
</dbReference>
<evidence type="ECO:0000256" key="2">
    <source>
        <dbReference type="ARBA" id="ARBA00023315"/>
    </source>
</evidence>
<protein>
    <submittedName>
        <fullName evidence="4">GNAT family N-acetyltransferase</fullName>
    </submittedName>
</protein>
<dbReference type="PANTHER" id="PTHR43626:SF4">
    <property type="entry name" value="GCN5-RELATED N-ACETYLTRANSFERASE 2, CHLOROPLASTIC"/>
    <property type="match status" value="1"/>
</dbReference>
<dbReference type="PANTHER" id="PTHR43626">
    <property type="entry name" value="ACYL-COA N-ACYLTRANSFERASE"/>
    <property type="match status" value="1"/>
</dbReference>